<proteinExistence type="predicted"/>
<sequence>MAATFRVSSLIRFSLIVVFTFAEANNNGGRFTVDLIQRDSPLSPFYNPSESHFDRLHNAFLRSISRMNHLKTTLSPSSHSIKVLQSPLVSIGGEYFMNISIGTPPVELIGIADTGSDLTWIQCKPCEECYKQKPPLFDPKRSSTYKILTCESRYCSALDLAKRCESHRNLCEYSYSYGDYSFTEGNLAVENFAIGDSTSGSSVTLPKIVFGCGHDNGGSFDEAGSGIIGLGGGSLSLISQLGSSIKGKFSYCLVQTSSSETTNYATSKINFGAESSMNVSSFVSTPLVDKEPATYYYVTLEAISVGKKKLPYTNSSNGDHNFAEGEEGNIIIDSGTTLTFLGSQVYDKVATVLEEEIGSKRVSDPRGVLGACFRVKSESDVDLPVITVHFSGGADVKLQPLNAFMRVEEDLVCFSMVPSDSVAILGNLAQMNFLLEFDFEKKTVSFMATDCSKQ</sequence>
<protein>
    <submittedName>
        <fullName evidence="1">Uncharacterized protein</fullName>
    </submittedName>
</protein>
<gene>
    <name evidence="1" type="ORF">Pint_02564</name>
</gene>
<dbReference type="EMBL" id="CM047736">
    <property type="protein sequence ID" value="KAJ0053044.1"/>
    <property type="molecule type" value="Genomic_DNA"/>
</dbReference>
<organism evidence="1 2">
    <name type="scientific">Pistacia integerrima</name>
    <dbReference type="NCBI Taxonomy" id="434235"/>
    <lineage>
        <taxon>Eukaryota</taxon>
        <taxon>Viridiplantae</taxon>
        <taxon>Streptophyta</taxon>
        <taxon>Embryophyta</taxon>
        <taxon>Tracheophyta</taxon>
        <taxon>Spermatophyta</taxon>
        <taxon>Magnoliopsida</taxon>
        <taxon>eudicotyledons</taxon>
        <taxon>Gunneridae</taxon>
        <taxon>Pentapetalae</taxon>
        <taxon>rosids</taxon>
        <taxon>malvids</taxon>
        <taxon>Sapindales</taxon>
        <taxon>Anacardiaceae</taxon>
        <taxon>Pistacia</taxon>
    </lineage>
</organism>
<reference evidence="2" key="1">
    <citation type="journal article" date="2023" name="G3 (Bethesda)">
        <title>Genome assembly and association tests identify interacting loci associated with vigor, precocity, and sex in interspecific pistachio rootstocks.</title>
        <authorList>
            <person name="Palmer W."/>
            <person name="Jacygrad E."/>
            <person name="Sagayaradj S."/>
            <person name="Cavanaugh K."/>
            <person name="Han R."/>
            <person name="Bertier L."/>
            <person name="Beede B."/>
            <person name="Kafkas S."/>
            <person name="Golino D."/>
            <person name="Preece J."/>
            <person name="Michelmore R."/>
        </authorList>
    </citation>
    <scope>NUCLEOTIDE SEQUENCE [LARGE SCALE GENOMIC DNA]</scope>
</reference>
<evidence type="ECO:0000313" key="1">
    <source>
        <dbReference type="EMBL" id="KAJ0053044.1"/>
    </source>
</evidence>
<keyword evidence="2" id="KW-1185">Reference proteome</keyword>
<name>A0ACC0ZMG8_9ROSI</name>
<dbReference type="Proteomes" id="UP001163603">
    <property type="component" value="Chromosome 1"/>
</dbReference>
<comment type="caution">
    <text evidence="1">The sequence shown here is derived from an EMBL/GenBank/DDBJ whole genome shotgun (WGS) entry which is preliminary data.</text>
</comment>
<accession>A0ACC0ZMG8</accession>
<evidence type="ECO:0000313" key="2">
    <source>
        <dbReference type="Proteomes" id="UP001163603"/>
    </source>
</evidence>